<dbReference type="Proteomes" id="UP001178461">
    <property type="component" value="Unassembled WGS sequence"/>
</dbReference>
<evidence type="ECO:0000313" key="10">
    <source>
        <dbReference type="Proteomes" id="UP001178461"/>
    </source>
</evidence>
<dbReference type="Pfam" id="PF02988">
    <property type="entry name" value="PLA2_inh"/>
    <property type="match status" value="1"/>
</dbReference>
<evidence type="ECO:0000256" key="5">
    <source>
        <dbReference type="ARBA" id="ARBA00023157"/>
    </source>
</evidence>
<evidence type="ECO:0000313" key="9">
    <source>
        <dbReference type="EMBL" id="CAI7934773.1"/>
    </source>
</evidence>
<feature type="domain" description="UPAR/Ly6" evidence="7">
    <location>
        <begin position="137"/>
        <end position="203"/>
    </location>
</feature>
<dbReference type="Pfam" id="PF00021">
    <property type="entry name" value="UPAR_LY6"/>
    <property type="match status" value="1"/>
</dbReference>
<dbReference type="PANTHER" id="PTHR20914:SF9">
    <property type="entry name" value="COILED, ISOFORM A"/>
    <property type="match status" value="1"/>
</dbReference>
<dbReference type="Gene3D" id="2.10.60.10">
    <property type="entry name" value="CD59"/>
    <property type="match status" value="2"/>
</dbReference>
<keyword evidence="4" id="KW-0593">Phospholipase A2 inhibitor</keyword>
<sequence>MMKTLLISCLLLALLPPGEQNHSRWAVRHVSRKERVASLICESCFSQGKDCRNATTEECDDSSDQSCLSAGGEGKLSLFGSRVVFKSCINTELCDADYVSVSITSSLYAHSKLSCCKTDMCNSGPPEMPESETRELNGLKCSSCFSIYSDECEGNKTVSCRNEEDQCFYIGARLNFGGSSILGALRGCGTASFCDYTEGLLETGLESLGIEITQFKCTEAMDEDSNEL</sequence>
<feature type="signal peptide" evidence="6">
    <location>
        <begin position="1"/>
        <end position="20"/>
    </location>
</feature>
<evidence type="ECO:0000256" key="3">
    <source>
        <dbReference type="ARBA" id="ARBA00022525"/>
    </source>
</evidence>
<name>A0AA35QPV8_9SAUR</name>
<organism evidence="9 10">
    <name type="scientific">Podarcis lilfordi</name>
    <name type="common">Lilford's wall lizard</name>
    <dbReference type="NCBI Taxonomy" id="74358"/>
    <lineage>
        <taxon>Eukaryota</taxon>
        <taxon>Metazoa</taxon>
        <taxon>Chordata</taxon>
        <taxon>Craniata</taxon>
        <taxon>Vertebrata</taxon>
        <taxon>Euteleostomi</taxon>
        <taxon>Lepidosauria</taxon>
        <taxon>Squamata</taxon>
        <taxon>Bifurcata</taxon>
        <taxon>Unidentata</taxon>
        <taxon>Episquamata</taxon>
        <taxon>Laterata</taxon>
        <taxon>Lacertibaenia</taxon>
        <taxon>Lacertidae</taxon>
        <taxon>Podarcis</taxon>
    </lineage>
</organism>
<dbReference type="InterPro" id="IPR050918">
    <property type="entry name" value="CNF-like_PLA2_Inhibitor"/>
</dbReference>
<keyword evidence="10" id="KW-1185">Reference proteome</keyword>
<feature type="chain" id="PRO_5041432085" evidence="6">
    <location>
        <begin position="21"/>
        <end position="228"/>
    </location>
</feature>
<dbReference type="CDD" id="cd23572">
    <property type="entry name" value="TFP_LU_ECD_PINLYP_rpt2"/>
    <property type="match status" value="1"/>
</dbReference>
<keyword evidence="3" id="KW-0964">Secreted</keyword>
<proteinExistence type="inferred from homology"/>
<comment type="caution">
    <text evidence="9">The sequence shown here is derived from an EMBL/GenBank/DDBJ whole genome shotgun (WGS) entry which is preliminary data.</text>
</comment>
<evidence type="ECO:0000256" key="4">
    <source>
        <dbReference type="ARBA" id="ARBA00023005"/>
    </source>
</evidence>
<dbReference type="GO" id="GO:0019834">
    <property type="term" value="F:phospholipase A2 inhibitor activity"/>
    <property type="evidence" value="ECO:0007669"/>
    <property type="project" value="UniProtKB-KW"/>
</dbReference>
<evidence type="ECO:0000256" key="6">
    <source>
        <dbReference type="SAM" id="SignalP"/>
    </source>
</evidence>
<keyword evidence="5" id="KW-1015">Disulfide bond</keyword>
<dbReference type="PANTHER" id="PTHR20914">
    <property type="entry name" value="LY6/PLAUR DOMAIN-CONTAINING PROTEIN 8"/>
    <property type="match status" value="1"/>
</dbReference>
<dbReference type="InterPro" id="IPR045860">
    <property type="entry name" value="Snake_toxin-like_sf"/>
</dbReference>
<protein>
    <submittedName>
        <fullName evidence="9">A2 inhibitor and Ly6 PLAUR domain-containing protein-like</fullName>
    </submittedName>
</protein>
<accession>A0AA35QPV8</accession>
<gene>
    <name evidence="9" type="ORF">PODLI_1B042375</name>
</gene>
<dbReference type="AlphaFoldDB" id="A0AA35QPV8"/>
<evidence type="ECO:0000256" key="1">
    <source>
        <dbReference type="ARBA" id="ARBA00004613"/>
    </source>
</evidence>
<evidence type="ECO:0000256" key="2">
    <source>
        <dbReference type="ARBA" id="ARBA00006570"/>
    </source>
</evidence>
<evidence type="ECO:0000259" key="7">
    <source>
        <dbReference type="Pfam" id="PF00021"/>
    </source>
</evidence>
<dbReference type="GO" id="GO:0005576">
    <property type="term" value="C:extracellular region"/>
    <property type="evidence" value="ECO:0007669"/>
    <property type="project" value="UniProtKB-SubCell"/>
</dbReference>
<evidence type="ECO:0000259" key="8">
    <source>
        <dbReference type="Pfam" id="PF02988"/>
    </source>
</evidence>
<comment type="subcellular location">
    <subcellularLocation>
        <location evidence="1">Secreted</location>
    </subcellularLocation>
</comment>
<dbReference type="SUPFAM" id="SSF57302">
    <property type="entry name" value="Snake toxin-like"/>
    <property type="match status" value="2"/>
</dbReference>
<keyword evidence="6" id="KW-0732">Signal</keyword>
<dbReference type="InterPro" id="IPR004126">
    <property type="entry name" value="PLipase_A2_inh_N"/>
</dbReference>
<dbReference type="InterPro" id="IPR016054">
    <property type="entry name" value="LY6_UPA_recep-like"/>
</dbReference>
<reference evidence="9" key="1">
    <citation type="submission" date="2022-12" db="EMBL/GenBank/DDBJ databases">
        <authorList>
            <person name="Alioto T."/>
            <person name="Alioto T."/>
            <person name="Gomez Garrido J."/>
        </authorList>
    </citation>
    <scope>NUCLEOTIDE SEQUENCE</scope>
</reference>
<comment type="similarity">
    <text evidence="2">Belongs to the CNF-like-inhibitor family.</text>
</comment>
<dbReference type="EMBL" id="CANTUW010000001">
    <property type="protein sequence ID" value="CAI7934773.1"/>
    <property type="molecule type" value="Genomic_DNA"/>
</dbReference>
<feature type="domain" description="Phospholipase A2 inhibitor N-terminal" evidence="8">
    <location>
        <begin position="41"/>
        <end position="122"/>
    </location>
</feature>